<dbReference type="Proteomes" id="UP000186817">
    <property type="component" value="Unassembled WGS sequence"/>
</dbReference>
<keyword evidence="3" id="KW-1185">Reference proteome</keyword>
<evidence type="ECO:0000313" key="3">
    <source>
        <dbReference type="Proteomes" id="UP000186817"/>
    </source>
</evidence>
<name>A0A1Q9BTU0_SYMMI</name>
<accession>A0A1Q9BTU0</accession>
<organism evidence="2 3">
    <name type="scientific">Symbiodinium microadriaticum</name>
    <name type="common">Dinoflagellate</name>
    <name type="synonym">Zooxanthella microadriatica</name>
    <dbReference type="NCBI Taxonomy" id="2951"/>
    <lineage>
        <taxon>Eukaryota</taxon>
        <taxon>Sar</taxon>
        <taxon>Alveolata</taxon>
        <taxon>Dinophyceae</taxon>
        <taxon>Suessiales</taxon>
        <taxon>Symbiodiniaceae</taxon>
        <taxon>Symbiodinium</taxon>
    </lineage>
</organism>
<feature type="region of interest" description="Disordered" evidence="1">
    <location>
        <begin position="1"/>
        <end position="25"/>
    </location>
</feature>
<comment type="caution">
    <text evidence="2">The sequence shown here is derived from an EMBL/GenBank/DDBJ whole genome shotgun (WGS) entry which is preliminary data.</text>
</comment>
<gene>
    <name evidence="2" type="ORF">AK812_SmicGene46465</name>
</gene>
<feature type="compositionally biased region" description="Pro residues" evidence="1">
    <location>
        <begin position="1"/>
        <end position="11"/>
    </location>
</feature>
<sequence>LHPRNRPPAPPGLADLQGPRQVPFQAVRDGPGAVRLLPVAVFPRHRPSPRRLDRGAEGGASRHRAIHRDPHRHCQRRGVLISLLSASDSGGWCGRVKRV</sequence>
<feature type="compositionally biased region" description="Basic residues" evidence="1">
    <location>
        <begin position="61"/>
        <end position="71"/>
    </location>
</feature>
<protein>
    <submittedName>
        <fullName evidence="2">Uncharacterized protein</fullName>
    </submittedName>
</protein>
<reference evidence="2 3" key="1">
    <citation type="submission" date="2016-02" db="EMBL/GenBank/DDBJ databases">
        <title>Genome analysis of coral dinoflagellate symbionts highlights evolutionary adaptations to a symbiotic lifestyle.</title>
        <authorList>
            <person name="Aranda M."/>
            <person name="Li Y."/>
            <person name="Liew Y.J."/>
            <person name="Baumgarten S."/>
            <person name="Simakov O."/>
            <person name="Wilson M."/>
            <person name="Piel J."/>
            <person name="Ashoor H."/>
            <person name="Bougouffa S."/>
            <person name="Bajic V.B."/>
            <person name="Ryu T."/>
            <person name="Ravasi T."/>
            <person name="Bayer T."/>
            <person name="Micklem G."/>
            <person name="Kim H."/>
            <person name="Bhak J."/>
            <person name="Lajeunesse T.C."/>
            <person name="Voolstra C.R."/>
        </authorList>
    </citation>
    <scope>NUCLEOTIDE SEQUENCE [LARGE SCALE GENOMIC DNA]</scope>
    <source>
        <strain evidence="2 3">CCMP2467</strain>
    </source>
</reference>
<evidence type="ECO:0000313" key="2">
    <source>
        <dbReference type="EMBL" id="OLP74097.1"/>
    </source>
</evidence>
<evidence type="ECO:0000256" key="1">
    <source>
        <dbReference type="SAM" id="MobiDB-lite"/>
    </source>
</evidence>
<dbReference type="EMBL" id="LSRX01004265">
    <property type="protein sequence ID" value="OLP74097.1"/>
    <property type="molecule type" value="Genomic_DNA"/>
</dbReference>
<proteinExistence type="predicted"/>
<feature type="non-terminal residue" evidence="2">
    <location>
        <position position="99"/>
    </location>
</feature>
<feature type="region of interest" description="Disordered" evidence="1">
    <location>
        <begin position="45"/>
        <end position="71"/>
    </location>
</feature>
<dbReference type="AlphaFoldDB" id="A0A1Q9BTU0"/>
<feature type="non-terminal residue" evidence="2">
    <location>
        <position position="1"/>
    </location>
</feature>